<comment type="caution">
    <text evidence="1">The sequence shown here is derived from an EMBL/GenBank/DDBJ whole genome shotgun (WGS) entry which is preliminary data.</text>
</comment>
<keyword evidence="2" id="KW-1185">Reference proteome</keyword>
<dbReference type="EMBL" id="FJUW01000012">
    <property type="protein sequence ID" value="CZS96939.1"/>
    <property type="molecule type" value="Genomic_DNA"/>
</dbReference>
<protein>
    <submittedName>
        <fullName evidence="1">Uncharacterized protein</fullName>
    </submittedName>
</protein>
<dbReference type="AlphaFoldDB" id="A0A1E1KFZ9"/>
<dbReference type="InParanoid" id="A0A1E1KFZ9"/>
<dbReference type="Proteomes" id="UP000178129">
    <property type="component" value="Unassembled WGS sequence"/>
</dbReference>
<sequence length="144" mass="16898">MGSLHISAPARPRLLHHTSPNTPLINFFSYPKSSKMCFYDQYQMSCGCGKWGNFRQHCAKEYRTGETCGMKLVMHTYPMAEKCKLCEKIATKQRTIRKEEDRIDRWRRDTGRSASIEKSQSIIEQQKHEINKLWNEVLAKKRSL</sequence>
<name>A0A1E1KFZ9_9HELO</name>
<evidence type="ECO:0000313" key="1">
    <source>
        <dbReference type="EMBL" id="CZS96939.1"/>
    </source>
</evidence>
<reference evidence="2" key="1">
    <citation type="submission" date="2016-03" db="EMBL/GenBank/DDBJ databases">
        <authorList>
            <person name="Ploux O."/>
        </authorList>
    </citation>
    <scope>NUCLEOTIDE SEQUENCE [LARGE SCALE GENOMIC DNA]</scope>
    <source>
        <strain evidence="2">UK7</strain>
    </source>
</reference>
<gene>
    <name evidence="1" type="ORF">RCO7_02690</name>
</gene>
<proteinExistence type="predicted"/>
<evidence type="ECO:0000313" key="2">
    <source>
        <dbReference type="Proteomes" id="UP000178129"/>
    </source>
</evidence>
<accession>A0A1E1KFZ9</accession>
<organism evidence="1 2">
    <name type="scientific">Rhynchosporium graminicola</name>
    <dbReference type="NCBI Taxonomy" id="2792576"/>
    <lineage>
        <taxon>Eukaryota</taxon>
        <taxon>Fungi</taxon>
        <taxon>Dikarya</taxon>
        <taxon>Ascomycota</taxon>
        <taxon>Pezizomycotina</taxon>
        <taxon>Leotiomycetes</taxon>
        <taxon>Helotiales</taxon>
        <taxon>Ploettnerulaceae</taxon>
        <taxon>Rhynchosporium</taxon>
    </lineage>
</organism>